<comment type="caution">
    <text evidence="14">The sequence shown here is derived from an EMBL/GenBank/DDBJ whole genome shotgun (WGS) entry which is preliminary data.</text>
</comment>
<evidence type="ECO:0000256" key="11">
    <source>
        <dbReference type="SAM" id="Phobius"/>
    </source>
</evidence>
<evidence type="ECO:0000313" key="14">
    <source>
        <dbReference type="EMBL" id="CAF0929595.1"/>
    </source>
</evidence>
<keyword evidence="7 9" id="KW-1015">Disulfide bond</keyword>
<feature type="compositionally biased region" description="Basic and acidic residues" evidence="10">
    <location>
        <begin position="1209"/>
        <end position="1223"/>
    </location>
</feature>
<evidence type="ECO:0000256" key="3">
    <source>
        <dbReference type="ARBA" id="ARBA00022475"/>
    </source>
</evidence>
<evidence type="ECO:0000256" key="8">
    <source>
        <dbReference type="ARBA" id="ARBA00023170"/>
    </source>
</evidence>
<feature type="transmembrane region" description="Helical" evidence="11">
    <location>
        <begin position="629"/>
        <end position="648"/>
    </location>
</feature>
<feature type="region of interest" description="Disordered" evidence="10">
    <location>
        <begin position="1581"/>
        <end position="1666"/>
    </location>
</feature>
<feature type="transmembrane region" description="Helical" evidence="11">
    <location>
        <begin position="357"/>
        <end position="375"/>
    </location>
</feature>
<name>A0A814BPS6_ADIRI</name>
<evidence type="ECO:0000256" key="10">
    <source>
        <dbReference type="SAM" id="MobiDB-lite"/>
    </source>
</evidence>
<evidence type="ECO:0000256" key="6">
    <source>
        <dbReference type="ARBA" id="ARBA00023136"/>
    </source>
</evidence>
<feature type="compositionally biased region" description="Low complexity" evidence="10">
    <location>
        <begin position="1587"/>
        <end position="1601"/>
    </location>
</feature>
<protein>
    <recommendedName>
        <fullName evidence="13">EGF-like domain-containing protein</fullName>
    </recommendedName>
</protein>
<dbReference type="Pfam" id="PF14752">
    <property type="entry name" value="RBP_receptor"/>
    <property type="match status" value="2"/>
</dbReference>
<dbReference type="InterPro" id="IPR016186">
    <property type="entry name" value="C-type_lectin-like/link_sf"/>
</dbReference>
<feature type="region of interest" description="Disordered" evidence="10">
    <location>
        <begin position="1152"/>
        <end position="1283"/>
    </location>
</feature>
<comment type="subcellular location">
    <subcellularLocation>
        <location evidence="1">Cell membrane</location>
        <topology evidence="1">Multi-pass membrane protein</topology>
    </subcellularLocation>
</comment>
<evidence type="ECO:0000313" key="15">
    <source>
        <dbReference type="Proteomes" id="UP000663852"/>
    </source>
</evidence>
<dbReference type="PROSITE" id="PS00010">
    <property type="entry name" value="ASX_HYDROXYL"/>
    <property type="match status" value="1"/>
</dbReference>
<feature type="compositionally biased region" description="Polar residues" evidence="10">
    <location>
        <begin position="1611"/>
        <end position="1622"/>
    </location>
</feature>
<feature type="transmembrane region" description="Helical" evidence="11">
    <location>
        <begin position="992"/>
        <end position="1016"/>
    </location>
</feature>
<evidence type="ECO:0000256" key="4">
    <source>
        <dbReference type="ARBA" id="ARBA00022692"/>
    </source>
</evidence>
<dbReference type="GO" id="GO:0034632">
    <property type="term" value="F:retinol transmembrane transporter activity"/>
    <property type="evidence" value="ECO:0007669"/>
    <property type="project" value="InterPro"/>
</dbReference>
<dbReference type="SUPFAM" id="SSF56436">
    <property type="entry name" value="C-type lectin-like"/>
    <property type="match status" value="1"/>
</dbReference>
<dbReference type="GO" id="GO:0005886">
    <property type="term" value="C:plasma membrane"/>
    <property type="evidence" value="ECO:0007669"/>
    <property type="project" value="UniProtKB-SubCell"/>
</dbReference>
<evidence type="ECO:0000259" key="13">
    <source>
        <dbReference type="PROSITE" id="PS50026"/>
    </source>
</evidence>
<feature type="disulfide bond" evidence="9">
    <location>
        <begin position="338"/>
        <end position="347"/>
    </location>
</feature>
<evidence type="ECO:0000256" key="1">
    <source>
        <dbReference type="ARBA" id="ARBA00004651"/>
    </source>
</evidence>
<keyword evidence="9" id="KW-0245">EGF-like domain</keyword>
<feature type="compositionally biased region" description="Polar residues" evidence="10">
    <location>
        <begin position="1348"/>
        <end position="1361"/>
    </location>
</feature>
<dbReference type="InterPro" id="IPR000742">
    <property type="entry name" value="EGF"/>
</dbReference>
<gene>
    <name evidence="14" type="ORF">EDS130_LOCUS11223</name>
</gene>
<sequence length="1862" mass="213656">MLLKTSYVICLLFINFLIQSSTCALPNNIQNLELDDITSLWDKFPAIIDKIKEAVNRFRCPKGWKRLGGSCYYLSNLTSSAIDANYTCNLMYSNLSNLMQVRHTVELFYAAHVLSRNNLSSLIIDVDPSLLQGRKISEMLTNDPDRWRRMKKQFDDIRKKYKELKEKVLNRLSSTGLKILRRTKKVKDFSSRKHAHQNDFQPSYYEEYDVDDREFNITDPNLEANSITVVHTVDDEDEYEYDDLDSPDESDPFEQIDDISSVCQRIDWNVLNQNSNSTVYVLTTYIVSDATVCSLSDVDTDMEYHHVCEYVLDFCFANILCGKYGRCVNTLAGFRCSCNFLYGGVLCDRISDHGKQIITGIIIIIILTALSLKLVRKLLWFFTSELIKLCRIICVKRSRINNPRSKETNRNNNGPSTEKQRRPTLAQELIEFLREIYRYLTAPKRTNPLKTPVKRNLARNIWVGSLTISFVTVLFFSTSLMYLISFGYGMNSDHDEEFSINDTIRLVNRCVTISDYRTGNLIFAPFAISLILIFSWSLKRRKLCLHMCDGRPALITPIEPFRTGNRFTTATVFGILAFEVLKIFEELLFRTGQPLRQGVLIELLERIALIILVGLRYYPVLASLQLRNIVARGFACFYILCDMFYTIIREGSCMGFLPLSGRYTDAEEAKLRRELGTWFIVYGVIKNIPHFFLLSYISGELCVRFIYDSVYVPMRKKRTIWSAPVVELDDSEYSKYYVTKLFRRNHRSQRIVPAQNEKVKLENLVDYEHDAEVQNTINRSRVKKFFDHIYHSNNDFRFTTIATCTYTVAIVFLYYLACTFAFLYLSRTAGHISFLKFYIESTFNVELGAFSLKYEIIFSAILTAIIYGFQLYIGMQNYQKHKLQLYKGIYVDVPSAINFKPSSMASNSVHYSGFLVGYMAWGFVICFHVILFFLISVRIVSLQIRHIEFFLAIIVPVLVIYFLKMLSMRSAGKFIFIQQLDDKLNLKNRKTYAMFVYFSFFADCFLGVASCIIRLLKATFLNVVFMARLDWSFLGRPLERFDLGFAAYISYLHMEVTYTNPVMLAFCYSVYDDIIQRRPKQCYDDECCIAPGELDDDQGVQPPKEILVQKNLSIIEYRRKKQTNTPIEDETYSRVLIKETKQRSRCVRIAENKSEVDLPKQSLRPNKSDKSSNASIDEQQAHGDDSQSDCPPEVPPRRDLTSESDENDSSERRLLSVQKDNRTSKGKKKRSKSDTKTDKTIPFSAPLGTHHRRTKVESASQSSHYDQTEHARQQPKDTTLSSSYDEIVESTTNVSDTLVNIKRRQNAVECQFDERKKLVVCCPSSHNATTASKDSYPLRTISNRHAHQNQQPLLPSRPNRSSKIHRADNTDDNNENDHYVEIASATMQLTTQNYSSSEVRLKNDLISCLTDENDHEDTQDEVRLLHPKQFVFSGERSEDPERKEEMEKIRKRKRLRFRWHFLYTILRNYHLFDLRKDVQGRLTRLHIQRSSLIDENQLPMAATVRQFETETFVPQGDFVQVAESRAETTSLQDISAATIEQLPSPPRRLLSVAVPATIEYPQSPAERYIAIRAQMLYDTSTQQMNMSSSPKSSRTPTTAASLSGQRPAFASTMTSDRSQGFQITPDIAIQPPSDSGSKSVKTHLTSRSAYHTTQHSPYTPLTFLPGVPSTPSTADYPAATTSIANSSTLRTQMSHDQHMQAWRQGAMDKIQRKQRYCYMYGPPPQTPLADKVSCVAILTPQILTTATTQQEAPPFRQQETPSTTGGGKLQRPPTKSPFNFSVSSQQIRTASSSAESDIITSENDRQLKGKCEEQAIPIPPQRMERLDEDPLEISVTAKSSIITSALISRHKSDSDSSDMKNV</sequence>
<evidence type="ECO:0000256" key="2">
    <source>
        <dbReference type="ARBA" id="ARBA00022448"/>
    </source>
</evidence>
<feature type="transmembrane region" description="Helical" evidence="11">
    <location>
        <begin position="461"/>
        <end position="484"/>
    </location>
</feature>
<keyword evidence="6 11" id="KW-0472">Membrane</keyword>
<keyword evidence="12" id="KW-0732">Signal</keyword>
<feature type="transmembrane region" description="Helical" evidence="11">
    <location>
        <begin position="856"/>
        <end position="875"/>
    </location>
</feature>
<feature type="compositionally biased region" description="Polar residues" evidence="10">
    <location>
        <begin position="1632"/>
        <end position="1659"/>
    </location>
</feature>
<feature type="chain" id="PRO_5032456667" description="EGF-like domain-containing protein" evidence="12">
    <location>
        <begin position="25"/>
        <end position="1862"/>
    </location>
</feature>
<dbReference type="PANTHER" id="PTHR21444">
    <property type="entry name" value="COILED-COIL DOMAIN-CONTAINING PROTEIN 180"/>
    <property type="match status" value="1"/>
</dbReference>
<dbReference type="Proteomes" id="UP000663852">
    <property type="component" value="Unassembled WGS sequence"/>
</dbReference>
<feature type="signal peptide" evidence="12">
    <location>
        <begin position="1"/>
        <end position="24"/>
    </location>
</feature>
<feature type="domain" description="EGF-like" evidence="13">
    <location>
        <begin position="311"/>
        <end position="348"/>
    </location>
</feature>
<dbReference type="PROSITE" id="PS50026">
    <property type="entry name" value="EGF_3"/>
    <property type="match status" value="1"/>
</dbReference>
<proteinExistence type="predicted"/>
<dbReference type="PANTHER" id="PTHR21444:SF15">
    <property type="entry name" value="RECEPTOR FOR RETINOL UPTAKE STRA6"/>
    <property type="match status" value="1"/>
</dbReference>
<feature type="compositionally biased region" description="Basic and acidic residues" evidence="10">
    <location>
        <begin position="1365"/>
        <end position="1375"/>
    </location>
</feature>
<evidence type="ECO:0000256" key="9">
    <source>
        <dbReference type="PROSITE-ProRule" id="PRU00076"/>
    </source>
</evidence>
<dbReference type="CDD" id="cd00054">
    <property type="entry name" value="EGF_CA"/>
    <property type="match status" value="1"/>
</dbReference>
<reference evidence="14" key="1">
    <citation type="submission" date="2021-02" db="EMBL/GenBank/DDBJ databases">
        <authorList>
            <person name="Nowell W R."/>
        </authorList>
    </citation>
    <scope>NUCLEOTIDE SEQUENCE</scope>
</reference>
<keyword evidence="2" id="KW-0813">Transport</keyword>
<accession>A0A814BPS6</accession>
<feature type="compositionally biased region" description="Basic and acidic residues" evidence="10">
    <location>
        <begin position="1266"/>
        <end position="1275"/>
    </location>
</feature>
<dbReference type="Gene3D" id="3.10.100.10">
    <property type="entry name" value="Mannose-Binding Protein A, subunit A"/>
    <property type="match status" value="1"/>
</dbReference>
<feature type="transmembrane region" description="Helical" evidence="11">
    <location>
        <begin position="943"/>
        <end position="963"/>
    </location>
</feature>
<evidence type="ECO:0000256" key="7">
    <source>
        <dbReference type="ARBA" id="ARBA00023157"/>
    </source>
</evidence>
<evidence type="ECO:0000256" key="5">
    <source>
        <dbReference type="ARBA" id="ARBA00022989"/>
    </source>
</evidence>
<dbReference type="InterPro" id="IPR000152">
    <property type="entry name" value="EGF-type_Asp/Asn_hydroxyl_site"/>
</dbReference>
<feature type="compositionally biased region" description="Polar residues" evidence="10">
    <location>
        <begin position="1746"/>
        <end position="1763"/>
    </location>
</feature>
<keyword evidence="4 11" id="KW-0812">Transmembrane</keyword>
<evidence type="ECO:0000256" key="12">
    <source>
        <dbReference type="SAM" id="SignalP"/>
    </source>
</evidence>
<feature type="region of interest" description="Disordered" evidence="10">
    <location>
        <begin position="1345"/>
        <end position="1375"/>
    </location>
</feature>
<keyword evidence="5 11" id="KW-1133">Transmembrane helix</keyword>
<dbReference type="GO" id="GO:0071939">
    <property type="term" value="P:vitamin A import into cell"/>
    <property type="evidence" value="ECO:0007669"/>
    <property type="project" value="TreeGrafter"/>
</dbReference>
<dbReference type="GO" id="GO:0038023">
    <property type="term" value="F:signaling receptor activity"/>
    <property type="evidence" value="ECO:0007669"/>
    <property type="project" value="InterPro"/>
</dbReference>
<organism evidence="14 15">
    <name type="scientific">Adineta ricciae</name>
    <name type="common">Rotifer</name>
    <dbReference type="NCBI Taxonomy" id="249248"/>
    <lineage>
        <taxon>Eukaryota</taxon>
        <taxon>Metazoa</taxon>
        <taxon>Spiralia</taxon>
        <taxon>Gnathifera</taxon>
        <taxon>Rotifera</taxon>
        <taxon>Eurotatoria</taxon>
        <taxon>Bdelloidea</taxon>
        <taxon>Adinetida</taxon>
        <taxon>Adinetidae</taxon>
        <taxon>Adineta</taxon>
    </lineage>
</organism>
<keyword evidence="8" id="KW-0675">Receptor</keyword>
<comment type="caution">
    <text evidence="9">Lacks conserved residue(s) required for the propagation of feature annotation.</text>
</comment>
<keyword evidence="3" id="KW-1003">Cell membrane</keyword>
<dbReference type="InterPro" id="IPR026612">
    <property type="entry name" value="STRA6-like"/>
</dbReference>
<feature type="region of interest" description="Disordered" evidence="10">
    <location>
        <begin position="1746"/>
        <end position="1781"/>
    </location>
</feature>
<dbReference type="OrthoDB" id="2376984at2759"/>
<feature type="transmembrane region" description="Helical" evidence="11">
    <location>
        <begin position="521"/>
        <end position="538"/>
    </location>
</feature>
<dbReference type="InterPro" id="IPR016187">
    <property type="entry name" value="CTDL_fold"/>
</dbReference>
<feature type="transmembrane region" description="Helical" evidence="11">
    <location>
        <begin position="914"/>
        <end position="937"/>
    </location>
</feature>
<dbReference type="PROSITE" id="PS00022">
    <property type="entry name" value="EGF_1"/>
    <property type="match status" value="1"/>
</dbReference>
<feature type="transmembrane region" description="Helical" evidence="11">
    <location>
        <begin position="806"/>
        <end position="825"/>
    </location>
</feature>
<dbReference type="EMBL" id="CAJNOJ010000040">
    <property type="protein sequence ID" value="CAF0929595.1"/>
    <property type="molecule type" value="Genomic_DNA"/>
</dbReference>